<gene>
    <name evidence="1" type="ORF">HRI_000425900</name>
</gene>
<organism evidence="1 2">
    <name type="scientific">Hibiscus trionum</name>
    <name type="common">Flower of an hour</name>
    <dbReference type="NCBI Taxonomy" id="183268"/>
    <lineage>
        <taxon>Eukaryota</taxon>
        <taxon>Viridiplantae</taxon>
        <taxon>Streptophyta</taxon>
        <taxon>Embryophyta</taxon>
        <taxon>Tracheophyta</taxon>
        <taxon>Spermatophyta</taxon>
        <taxon>Magnoliopsida</taxon>
        <taxon>eudicotyledons</taxon>
        <taxon>Gunneridae</taxon>
        <taxon>Pentapetalae</taxon>
        <taxon>rosids</taxon>
        <taxon>malvids</taxon>
        <taxon>Malvales</taxon>
        <taxon>Malvaceae</taxon>
        <taxon>Malvoideae</taxon>
        <taxon>Hibiscus</taxon>
    </lineage>
</organism>
<dbReference type="InterPro" id="IPR027417">
    <property type="entry name" value="P-loop_NTPase"/>
</dbReference>
<reference evidence="1" key="1">
    <citation type="submission" date="2023-05" db="EMBL/GenBank/DDBJ databases">
        <title>Genome and transcriptome analyses reveal genes involved in the formation of fine ridges on petal epidermal cells in Hibiscus trionum.</title>
        <authorList>
            <person name="Koshimizu S."/>
            <person name="Masuda S."/>
            <person name="Ishii T."/>
            <person name="Shirasu K."/>
            <person name="Hoshino A."/>
            <person name="Arita M."/>
        </authorList>
    </citation>
    <scope>NUCLEOTIDE SEQUENCE</scope>
    <source>
        <strain evidence="1">Hamamatsu line</strain>
    </source>
</reference>
<keyword evidence="2" id="KW-1185">Reference proteome</keyword>
<evidence type="ECO:0000313" key="2">
    <source>
        <dbReference type="Proteomes" id="UP001165190"/>
    </source>
</evidence>
<sequence length="66" mass="7345">MALLGHDRVARAKALEKCQLKETISRLPNKLDSSVSDEGDNWSVGQPQIFCLGRVLLKRNRIVVLG</sequence>
<dbReference type="OrthoDB" id="6500128at2759"/>
<proteinExistence type="predicted"/>
<dbReference type="AlphaFoldDB" id="A0A9W7LKN3"/>
<comment type="caution">
    <text evidence="1">The sequence shown here is derived from an EMBL/GenBank/DDBJ whole genome shotgun (WGS) entry which is preliminary data.</text>
</comment>
<evidence type="ECO:0000313" key="1">
    <source>
        <dbReference type="EMBL" id="GMI67566.1"/>
    </source>
</evidence>
<accession>A0A9W7LKN3</accession>
<protein>
    <submittedName>
        <fullName evidence="1">Multidrug resistance-associated protein 6</fullName>
    </submittedName>
</protein>
<dbReference type="SUPFAM" id="SSF52540">
    <property type="entry name" value="P-loop containing nucleoside triphosphate hydrolases"/>
    <property type="match status" value="1"/>
</dbReference>
<dbReference type="Gene3D" id="3.40.50.300">
    <property type="entry name" value="P-loop containing nucleotide triphosphate hydrolases"/>
    <property type="match status" value="1"/>
</dbReference>
<dbReference type="EMBL" id="BSYR01000005">
    <property type="protein sequence ID" value="GMI67566.1"/>
    <property type="molecule type" value="Genomic_DNA"/>
</dbReference>
<dbReference type="Proteomes" id="UP001165190">
    <property type="component" value="Unassembled WGS sequence"/>
</dbReference>
<name>A0A9W7LKN3_HIBTR</name>